<evidence type="ECO:0008006" key="8">
    <source>
        <dbReference type="Google" id="ProtNLM"/>
    </source>
</evidence>
<accession>A0A383CEE0</accession>
<dbReference type="PANTHER" id="PTHR11846">
    <property type="entry name" value="ADENYLOSUCCINATE SYNTHETASE"/>
    <property type="match status" value="1"/>
</dbReference>
<keyword evidence="5" id="KW-0460">Magnesium</keyword>
<dbReference type="InterPro" id="IPR027417">
    <property type="entry name" value="P-loop_NTPase"/>
</dbReference>
<dbReference type="HAMAP" id="MF_00011">
    <property type="entry name" value="Adenylosucc_synth"/>
    <property type="match status" value="1"/>
</dbReference>
<dbReference type="EMBL" id="UINC01208048">
    <property type="protein sequence ID" value="SVE30409.1"/>
    <property type="molecule type" value="Genomic_DNA"/>
</dbReference>
<keyword evidence="2" id="KW-0479">Metal-binding</keyword>
<organism evidence="7">
    <name type="scientific">marine metagenome</name>
    <dbReference type="NCBI Taxonomy" id="408172"/>
    <lineage>
        <taxon>unclassified sequences</taxon>
        <taxon>metagenomes</taxon>
        <taxon>ecological metagenomes</taxon>
    </lineage>
</organism>
<dbReference type="GO" id="GO:0005525">
    <property type="term" value="F:GTP binding"/>
    <property type="evidence" value="ECO:0007669"/>
    <property type="project" value="UniProtKB-KW"/>
</dbReference>
<dbReference type="Gene3D" id="3.40.440.10">
    <property type="entry name" value="Adenylosuccinate Synthetase, subunit A, domain 1"/>
    <property type="match status" value="1"/>
</dbReference>
<keyword evidence="4" id="KW-0658">Purine biosynthesis</keyword>
<evidence type="ECO:0000256" key="5">
    <source>
        <dbReference type="ARBA" id="ARBA00022842"/>
    </source>
</evidence>
<dbReference type="InterPro" id="IPR001114">
    <property type="entry name" value="Adenylosuccinate_synthetase"/>
</dbReference>
<protein>
    <recommendedName>
        <fullName evidence="8">Adenylosuccinate synthase</fullName>
    </recommendedName>
</protein>
<dbReference type="InterPro" id="IPR018220">
    <property type="entry name" value="Adenylosuccin_syn_GTP-bd"/>
</dbReference>
<evidence type="ECO:0000256" key="6">
    <source>
        <dbReference type="ARBA" id="ARBA00023134"/>
    </source>
</evidence>
<proteinExistence type="inferred from homology"/>
<evidence type="ECO:0000256" key="3">
    <source>
        <dbReference type="ARBA" id="ARBA00022741"/>
    </source>
</evidence>
<reference evidence="7" key="1">
    <citation type="submission" date="2018-05" db="EMBL/GenBank/DDBJ databases">
        <authorList>
            <person name="Lanie J.A."/>
            <person name="Ng W.-L."/>
            <person name="Kazmierczak K.M."/>
            <person name="Andrzejewski T.M."/>
            <person name="Davidsen T.M."/>
            <person name="Wayne K.J."/>
            <person name="Tettelin H."/>
            <person name="Glass J.I."/>
            <person name="Rusch D."/>
            <person name="Podicherti R."/>
            <person name="Tsui H.-C.T."/>
            <person name="Winkler M.E."/>
        </authorList>
    </citation>
    <scope>NUCLEOTIDE SEQUENCE</scope>
</reference>
<evidence type="ECO:0000256" key="4">
    <source>
        <dbReference type="ARBA" id="ARBA00022755"/>
    </source>
</evidence>
<evidence type="ECO:0000256" key="2">
    <source>
        <dbReference type="ARBA" id="ARBA00022723"/>
    </source>
</evidence>
<dbReference type="GO" id="GO:0046040">
    <property type="term" value="P:IMP metabolic process"/>
    <property type="evidence" value="ECO:0007669"/>
    <property type="project" value="TreeGrafter"/>
</dbReference>
<dbReference type="GO" id="GO:0004019">
    <property type="term" value="F:adenylosuccinate synthase activity"/>
    <property type="evidence" value="ECO:0007669"/>
    <property type="project" value="InterPro"/>
</dbReference>
<dbReference type="PROSITE" id="PS01266">
    <property type="entry name" value="ADENYLOSUCCIN_SYN_1"/>
    <property type="match status" value="1"/>
</dbReference>
<dbReference type="Pfam" id="PF00709">
    <property type="entry name" value="Adenylsucc_synt"/>
    <property type="match status" value="1"/>
</dbReference>
<feature type="non-terminal residue" evidence="7">
    <location>
        <position position="112"/>
    </location>
</feature>
<dbReference type="AlphaFoldDB" id="A0A383CEE0"/>
<dbReference type="GO" id="GO:0046872">
    <property type="term" value="F:metal ion binding"/>
    <property type="evidence" value="ECO:0007669"/>
    <property type="project" value="UniProtKB-KW"/>
</dbReference>
<evidence type="ECO:0000256" key="1">
    <source>
        <dbReference type="ARBA" id="ARBA00022598"/>
    </source>
</evidence>
<gene>
    <name evidence="7" type="ORF">METZ01_LOCUS483263</name>
</gene>
<sequence>MKNIVVVGSQWGDEGKGKIVDWLSDQADIVIRFQGGHNAGHTLVIDGVTYKLRLLPSGIVRKGKISIIGNGVVVDPWALLEEIKEIKSKGVDVNKDNFLISESANLILPFHR</sequence>
<evidence type="ECO:0000313" key="7">
    <source>
        <dbReference type="EMBL" id="SVE30409.1"/>
    </source>
</evidence>
<keyword evidence="3" id="KW-0547">Nucleotide-binding</keyword>
<dbReference type="GO" id="GO:0005737">
    <property type="term" value="C:cytoplasm"/>
    <property type="evidence" value="ECO:0007669"/>
    <property type="project" value="TreeGrafter"/>
</dbReference>
<dbReference type="SMART" id="SM00788">
    <property type="entry name" value="Adenylsucc_synt"/>
    <property type="match status" value="1"/>
</dbReference>
<keyword evidence="1" id="KW-0436">Ligase</keyword>
<dbReference type="PANTHER" id="PTHR11846:SF0">
    <property type="entry name" value="ADENYLOSUCCINATE SYNTHETASE"/>
    <property type="match status" value="1"/>
</dbReference>
<keyword evidence="6" id="KW-0342">GTP-binding</keyword>
<dbReference type="SUPFAM" id="SSF52540">
    <property type="entry name" value="P-loop containing nucleoside triphosphate hydrolases"/>
    <property type="match status" value="1"/>
</dbReference>
<dbReference type="GO" id="GO:0044208">
    <property type="term" value="P:'de novo' AMP biosynthetic process"/>
    <property type="evidence" value="ECO:0007669"/>
    <property type="project" value="TreeGrafter"/>
</dbReference>
<dbReference type="InterPro" id="IPR042109">
    <property type="entry name" value="Adenylosuccinate_synth_dom1"/>
</dbReference>
<name>A0A383CEE0_9ZZZZ</name>